<dbReference type="AlphaFoldDB" id="A0A2N5RW26"/>
<dbReference type="Proteomes" id="UP000235392">
    <property type="component" value="Unassembled WGS sequence"/>
</dbReference>
<protein>
    <submittedName>
        <fullName evidence="1">Uncharacterized protein</fullName>
    </submittedName>
</protein>
<feature type="non-terminal residue" evidence="1">
    <location>
        <position position="1"/>
    </location>
</feature>
<gene>
    <name evidence="1" type="ORF">PCASD_26302</name>
</gene>
<organism evidence="1 2">
    <name type="scientific">Puccinia coronata f. sp. avenae</name>
    <dbReference type="NCBI Taxonomy" id="200324"/>
    <lineage>
        <taxon>Eukaryota</taxon>
        <taxon>Fungi</taxon>
        <taxon>Dikarya</taxon>
        <taxon>Basidiomycota</taxon>
        <taxon>Pucciniomycotina</taxon>
        <taxon>Pucciniomycetes</taxon>
        <taxon>Pucciniales</taxon>
        <taxon>Pucciniaceae</taxon>
        <taxon>Puccinia</taxon>
    </lineage>
</organism>
<proteinExistence type="predicted"/>
<evidence type="ECO:0000313" key="1">
    <source>
        <dbReference type="EMBL" id="PLW05187.1"/>
    </source>
</evidence>
<dbReference type="EMBL" id="PGCI01001382">
    <property type="protein sequence ID" value="PLW05187.1"/>
    <property type="molecule type" value="Genomic_DNA"/>
</dbReference>
<evidence type="ECO:0000313" key="2">
    <source>
        <dbReference type="Proteomes" id="UP000235392"/>
    </source>
</evidence>
<sequence>TLITQVIVFLIVETRAEFLKKDEVIRDQTSSAFGLDAHPYRYGLDFSSSSIAPRKHQIKPPNFEQAFETEGSLDIEVIPESQYEDELREVVDSSTNIGPSEMRASFVRAVPIL</sequence>
<accession>A0A2N5RW26</accession>
<comment type="caution">
    <text evidence="1">The sequence shown here is derived from an EMBL/GenBank/DDBJ whole genome shotgun (WGS) entry which is preliminary data.</text>
</comment>
<name>A0A2N5RW26_9BASI</name>
<reference evidence="1 2" key="1">
    <citation type="submission" date="2017-11" db="EMBL/GenBank/DDBJ databases">
        <title>De novo assembly and phasing of dikaryotic genomes from two isolates of Puccinia coronata f. sp. avenae, the causal agent of oat crown rust.</title>
        <authorList>
            <person name="Miller M.E."/>
            <person name="Zhang Y."/>
            <person name="Omidvar V."/>
            <person name="Sperschneider J."/>
            <person name="Schwessinger B."/>
            <person name="Raley C."/>
            <person name="Palmer J.M."/>
            <person name="Garnica D."/>
            <person name="Upadhyaya N."/>
            <person name="Rathjen J."/>
            <person name="Taylor J.M."/>
            <person name="Park R.F."/>
            <person name="Dodds P.N."/>
            <person name="Hirsch C.D."/>
            <person name="Kianian S.F."/>
            <person name="Figueroa M."/>
        </authorList>
    </citation>
    <scope>NUCLEOTIDE SEQUENCE [LARGE SCALE GENOMIC DNA]</scope>
    <source>
        <strain evidence="1">12SD80</strain>
    </source>
</reference>